<comment type="caution">
    <text evidence="2">The sequence shown here is derived from an EMBL/GenBank/DDBJ whole genome shotgun (WGS) entry which is preliminary data.</text>
</comment>
<sequence>MCTRGWQLLGNPEESRSQTQSYEAVSYTWGKQEFIKHLICNEGSGKSRVQITENIDFMLRHLRRRQKPRNIWIDVISLNQKDETEKEQQVPLMGKIYNDAKNVVVWLNSPGLSSAGARNVFRKLEELASASEGNSNLININDDVTSLIQYLSKYRWFYRRWVLQEVVRGKMVIVQLGKDTCDWRVFSTGILAAEKLVTMSDRLHYGIFRTVRMIESQIDNWLELLWNLDHTECSNLHDMLFALYGLTDTARNLEKPQPNYRCHWQQTYETYTRYFIAQ</sequence>
<evidence type="ECO:0000259" key="1">
    <source>
        <dbReference type="Pfam" id="PF06985"/>
    </source>
</evidence>
<evidence type="ECO:0000313" key="2">
    <source>
        <dbReference type="EMBL" id="KAF2197957.1"/>
    </source>
</evidence>
<gene>
    <name evidence="2" type="ORF">GQ43DRAFT_379808</name>
</gene>
<dbReference type="AlphaFoldDB" id="A0A9P4JEI3"/>
<dbReference type="Proteomes" id="UP000799536">
    <property type="component" value="Unassembled WGS sequence"/>
</dbReference>
<feature type="non-terminal residue" evidence="2">
    <location>
        <position position="278"/>
    </location>
</feature>
<dbReference type="InterPro" id="IPR052895">
    <property type="entry name" value="HetReg/Transcr_Mod"/>
</dbReference>
<protein>
    <recommendedName>
        <fullName evidence="1">Heterokaryon incompatibility domain-containing protein</fullName>
    </recommendedName>
</protein>
<dbReference type="InterPro" id="IPR010730">
    <property type="entry name" value="HET"/>
</dbReference>
<proteinExistence type="predicted"/>
<dbReference type="PANTHER" id="PTHR24148">
    <property type="entry name" value="ANKYRIN REPEAT DOMAIN-CONTAINING PROTEIN 39 HOMOLOG-RELATED"/>
    <property type="match status" value="1"/>
</dbReference>
<accession>A0A9P4JEI3</accession>
<organism evidence="2 3">
    <name type="scientific">Delitschia confertaspora ATCC 74209</name>
    <dbReference type="NCBI Taxonomy" id="1513339"/>
    <lineage>
        <taxon>Eukaryota</taxon>
        <taxon>Fungi</taxon>
        <taxon>Dikarya</taxon>
        <taxon>Ascomycota</taxon>
        <taxon>Pezizomycotina</taxon>
        <taxon>Dothideomycetes</taxon>
        <taxon>Pleosporomycetidae</taxon>
        <taxon>Pleosporales</taxon>
        <taxon>Delitschiaceae</taxon>
        <taxon>Delitschia</taxon>
    </lineage>
</organism>
<dbReference type="Pfam" id="PF06985">
    <property type="entry name" value="HET"/>
    <property type="match status" value="1"/>
</dbReference>
<name>A0A9P4JEI3_9PLEO</name>
<dbReference type="OrthoDB" id="2157530at2759"/>
<reference evidence="2" key="1">
    <citation type="journal article" date="2020" name="Stud. Mycol.">
        <title>101 Dothideomycetes genomes: a test case for predicting lifestyles and emergence of pathogens.</title>
        <authorList>
            <person name="Haridas S."/>
            <person name="Albert R."/>
            <person name="Binder M."/>
            <person name="Bloem J."/>
            <person name="Labutti K."/>
            <person name="Salamov A."/>
            <person name="Andreopoulos B."/>
            <person name="Baker S."/>
            <person name="Barry K."/>
            <person name="Bills G."/>
            <person name="Bluhm B."/>
            <person name="Cannon C."/>
            <person name="Castanera R."/>
            <person name="Culley D."/>
            <person name="Daum C."/>
            <person name="Ezra D."/>
            <person name="Gonzalez J."/>
            <person name="Henrissat B."/>
            <person name="Kuo A."/>
            <person name="Liang C."/>
            <person name="Lipzen A."/>
            <person name="Lutzoni F."/>
            <person name="Magnuson J."/>
            <person name="Mondo S."/>
            <person name="Nolan M."/>
            <person name="Ohm R."/>
            <person name="Pangilinan J."/>
            <person name="Park H.-J."/>
            <person name="Ramirez L."/>
            <person name="Alfaro M."/>
            <person name="Sun H."/>
            <person name="Tritt A."/>
            <person name="Yoshinaga Y."/>
            <person name="Zwiers L.-H."/>
            <person name="Turgeon B."/>
            <person name="Goodwin S."/>
            <person name="Spatafora J."/>
            <person name="Crous P."/>
            <person name="Grigoriev I."/>
        </authorList>
    </citation>
    <scope>NUCLEOTIDE SEQUENCE</scope>
    <source>
        <strain evidence="2">ATCC 74209</strain>
    </source>
</reference>
<evidence type="ECO:0000313" key="3">
    <source>
        <dbReference type="Proteomes" id="UP000799536"/>
    </source>
</evidence>
<keyword evidence="3" id="KW-1185">Reference proteome</keyword>
<feature type="domain" description="Heterokaryon incompatibility" evidence="1">
    <location>
        <begin position="22"/>
        <end position="165"/>
    </location>
</feature>
<dbReference type="EMBL" id="ML994183">
    <property type="protein sequence ID" value="KAF2197957.1"/>
    <property type="molecule type" value="Genomic_DNA"/>
</dbReference>
<dbReference type="PANTHER" id="PTHR24148:SF64">
    <property type="entry name" value="HETEROKARYON INCOMPATIBILITY DOMAIN-CONTAINING PROTEIN"/>
    <property type="match status" value="1"/>
</dbReference>